<dbReference type="OrthoDB" id="10311748at2759"/>
<dbReference type="InterPro" id="IPR023393">
    <property type="entry name" value="START-like_dom_sf"/>
</dbReference>
<proteinExistence type="predicted"/>
<dbReference type="EMBL" id="AGSI01000005">
    <property type="protein sequence ID" value="EIE24484.1"/>
    <property type="molecule type" value="Genomic_DNA"/>
</dbReference>
<reference evidence="2 3" key="1">
    <citation type="journal article" date="2012" name="Genome Biol.">
        <title>The genome of the polar eukaryotic microalga coccomyxa subellipsoidea reveals traits of cold adaptation.</title>
        <authorList>
            <person name="Blanc G."/>
            <person name="Agarkova I."/>
            <person name="Grimwood J."/>
            <person name="Kuo A."/>
            <person name="Brueggeman A."/>
            <person name="Dunigan D."/>
            <person name="Gurnon J."/>
            <person name="Ladunga I."/>
            <person name="Lindquist E."/>
            <person name="Lucas S."/>
            <person name="Pangilinan J."/>
            <person name="Proschold T."/>
            <person name="Salamov A."/>
            <person name="Schmutz J."/>
            <person name="Weeks D."/>
            <person name="Yamada T."/>
            <person name="Claverie J.M."/>
            <person name="Grigoriev I."/>
            <person name="Van Etten J."/>
            <person name="Lomsadze A."/>
            <person name="Borodovsky M."/>
        </authorList>
    </citation>
    <scope>NUCLEOTIDE SEQUENCE [LARGE SCALE GENOMIC DNA]</scope>
    <source>
        <strain evidence="2 3">C-169</strain>
    </source>
</reference>
<gene>
    <name evidence="2" type="ORF">COCSUDRAFT_40869</name>
</gene>
<organism evidence="2 3">
    <name type="scientific">Coccomyxa subellipsoidea (strain C-169)</name>
    <name type="common">Green microalga</name>
    <dbReference type="NCBI Taxonomy" id="574566"/>
    <lineage>
        <taxon>Eukaryota</taxon>
        <taxon>Viridiplantae</taxon>
        <taxon>Chlorophyta</taxon>
        <taxon>core chlorophytes</taxon>
        <taxon>Trebouxiophyceae</taxon>
        <taxon>Trebouxiophyceae incertae sedis</taxon>
        <taxon>Coccomyxaceae</taxon>
        <taxon>Coccomyxa</taxon>
        <taxon>Coccomyxa subellipsoidea</taxon>
    </lineage>
</organism>
<keyword evidence="3" id="KW-1185">Reference proteome</keyword>
<dbReference type="RefSeq" id="XP_005649028.1">
    <property type="nucleotide sequence ID" value="XM_005648971.1"/>
</dbReference>
<dbReference type="GeneID" id="17042486"/>
<dbReference type="Proteomes" id="UP000007264">
    <property type="component" value="Unassembled WGS sequence"/>
</dbReference>
<sequence>MPSPLSAVFLSMVTSMLAANEVDLIWEEAITDVKSYADRLLAEADGLFGSAASDWDVVGDYDHGLRVYSRPIKGSKLLLVRSVVEVEKSAKDLFSLLTSAEGSDIIDDSTMHDPPVEILQWDDRAEVGYSKTIQSKFPFPKRSFVKASFFDTANTQVATKSILYQALPPGGDGLTRAFNSFALRTVALGPDRCRLEIVDFFDMRGWFPTWIANKFHKDMFCQKLHKRLWQHLGMESVPSSAAVTAA</sequence>
<evidence type="ECO:0000313" key="3">
    <source>
        <dbReference type="Proteomes" id="UP000007264"/>
    </source>
</evidence>
<keyword evidence="1" id="KW-0732">Signal</keyword>
<dbReference type="Gene3D" id="3.30.530.20">
    <property type="match status" value="1"/>
</dbReference>
<accession>I0Z1G5</accession>
<dbReference type="SUPFAM" id="SSF55961">
    <property type="entry name" value="Bet v1-like"/>
    <property type="match status" value="1"/>
</dbReference>
<dbReference type="KEGG" id="csl:COCSUDRAFT_40869"/>
<protein>
    <recommendedName>
        <fullName evidence="4">START domain-containing protein</fullName>
    </recommendedName>
</protein>
<evidence type="ECO:0008006" key="4">
    <source>
        <dbReference type="Google" id="ProtNLM"/>
    </source>
</evidence>
<evidence type="ECO:0000313" key="2">
    <source>
        <dbReference type="EMBL" id="EIE24484.1"/>
    </source>
</evidence>
<comment type="caution">
    <text evidence="2">The sequence shown here is derived from an EMBL/GenBank/DDBJ whole genome shotgun (WGS) entry which is preliminary data.</text>
</comment>
<feature type="chain" id="PRO_5003636861" description="START domain-containing protein" evidence="1">
    <location>
        <begin position="19"/>
        <end position="246"/>
    </location>
</feature>
<evidence type="ECO:0000256" key="1">
    <source>
        <dbReference type="SAM" id="SignalP"/>
    </source>
</evidence>
<name>I0Z1G5_COCSC</name>
<feature type="signal peptide" evidence="1">
    <location>
        <begin position="1"/>
        <end position="18"/>
    </location>
</feature>
<dbReference type="AlphaFoldDB" id="I0Z1G5"/>